<keyword evidence="1" id="KW-0472">Membrane</keyword>
<dbReference type="PROSITE" id="PS50006">
    <property type="entry name" value="FHA_DOMAIN"/>
    <property type="match status" value="1"/>
</dbReference>
<keyword evidence="1" id="KW-0812">Transmembrane</keyword>
<dbReference type="AlphaFoldDB" id="A0A934VRL1"/>
<dbReference type="InterPro" id="IPR000253">
    <property type="entry name" value="FHA_dom"/>
</dbReference>
<dbReference type="Pfam" id="PF00498">
    <property type="entry name" value="FHA"/>
    <property type="match status" value="1"/>
</dbReference>
<dbReference type="RefSeq" id="WP_200271361.1">
    <property type="nucleotide sequence ID" value="NZ_JAENIJ010000020.1"/>
</dbReference>
<proteinExistence type="predicted"/>
<keyword evidence="1" id="KW-1133">Transmembrane helix</keyword>
<feature type="transmembrane region" description="Helical" evidence="1">
    <location>
        <begin position="145"/>
        <end position="165"/>
    </location>
</feature>
<evidence type="ECO:0000313" key="3">
    <source>
        <dbReference type="EMBL" id="MBK1883326.1"/>
    </source>
</evidence>
<reference evidence="3" key="1">
    <citation type="submission" date="2021-01" db="EMBL/GenBank/DDBJ databases">
        <title>Modified the classification status of verrucomicrobia.</title>
        <authorList>
            <person name="Feng X."/>
        </authorList>
    </citation>
    <scope>NUCLEOTIDE SEQUENCE</scope>
    <source>
        <strain evidence="3">KCTC 22041</strain>
    </source>
</reference>
<evidence type="ECO:0000259" key="2">
    <source>
        <dbReference type="PROSITE" id="PS50006"/>
    </source>
</evidence>
<feature type="domain" description="FHA" evidence="2">
    <location>
        <begin position="25"/>
        <end position="74"/>
    </location>
</feature>
<name>A0A934VRL1_9BACT</name>
<protein>
    <submittedName>
        <fullName evidence="3">FHA domain-containing protein</fullName>
    </submittedName>
</protein>
<gene>
    <name evidence="3" type="ORF">JIN85_12940</name>
</gene>
<dbReference type="InterPro" id="IPR008984">
    <property type="entry name" value="SMAD_FHA_dom_sf"/>
</dbReference>
<keyword evidence="4" id="KW-1185">Reference proteome</keyword>
<dbReference type="SUPFAM" id="SSF49879">
    <property type="entry name" value="SMAD/FHA domain"/>
    <property type="match status" value="1"/>
</dbReference>
<dbReference type="Proteomes" id="UP000603141">
    <property type="component" value="Unassembled WGS sequence"/>
</dbReference>
<comment type="caution">
    <text evidence="3">The sequence shown here is derived from an EMBL/GenBank/DDBJ whole genome shotgun (WGS) entry which is preliminary data.</text>
</comment>
<sequence>MPRVTITVPDSNAQPYRFQLDRQVVSLGRGSDNDIVIDSSSVSTVHAEMRRVVGGYQLVDLGSTNGLKLGEERVSVITLLPGVCAKLGDVAFDFSLSDDEQAALLREQPLQNSPILKEAEVPRVARVSPQGGRQIIIQNESEGNMGFFAALLVLVLVAFAFLLGIQVRHKKETGVSLMKAVQEKYFTEKVEVPAKP</sequence>
<accession>A0A934VRL1</accession>
<evidence type="ECO:0000256" key="1">
    <source>
        <dbReference type="SAM" id="Phobius"/>
    </source>
</evidence>
<dbReference type="EMBL" id="JAENIJ010000020">
    <property type="protein sequence ID" value="MBK1883326.1"/>
    <property type="molecule type" value="Genomic_DNA"/>
</dbReference>
<dbReference type="Gene3D" id="2.60.200.20">
    <property type="match status" value="1"/>
</dbReference>
<organism evidence="3 4">
    <name type="scientific">Luteolibacter pohnpeiensis</name>
    <dbReference type="NCBI Taxonomy" id="454153"/>
    <lineage>
        <taxon>Bacteria</taxon>
        <taxon>Pseudomonadati</taxon>
        <taxon>Verrucomicrobiota</taxon>
        <taxon>Verrucomicrobiia</taxon>
        <taxon>Verrucomicrobiales</taxon>
        <taxon>Verrucomicrobiaceae</taxon>
        <taxon>Luteolibacter</taxon>
    </lineage>
</organism>
<dbReference type="SMART" id="SM00240">
    <property type="entry name" value="FHA"/>
    <property type="match status" value="1"/>
</dbReference>
<evidence type="ECO:0000313" key="4">
    <source>
        <dbReference type="Proteomes" id="UP000603141"/>
    </source>
</evidence>